<evidence type="ECO:0000256" key="4">
    <source>
        <dbReference type="ARBA" id="ARBA00022544"/>
    </source>
</evidence>
<name>A0A6C0P3V6_9BACL</name>
<evidence type="ECO:0000256" key="7">
    <source>
        <dbReference type="ARBA" id="ARBA00023136"/>
    </source>
</evidence>
<keyword evidence="7 8" id="KW-0472">Membrane</keyword>
<sequence length="371" mass="41066">MKKEMLIGGKQLFWLVAAMQAGMTILLTINPAIAAAKQDAWLSIIVAGFLGLFMAYVHSRLSQRFPSRTFIEYVMLIVGKWIGHVIVGLYMAFWFVVLGMILRQYSEFILSTILPRTPMLVPMLGLLLTAVYAALSGIEVIARCAELFGPFVLLGILVPLVMTISGAKINNLLPFYADTGMTKILLGSLPTTAFLGDCIMLLVLYAFVREPKSGTKPALFGVGLSALLTSIATLLTIAVMGQAAGAGDTYPYFNLIRSISYFDFVQNLDSFVIAIWIVSVFIKVSLYFFVCTYGSAQWLKVRKWRRMGWAVVPIVLLIACIPRDFVDSSVIFPQRIAIPYLLPIHMLGIPLLLWAVAVIRRVGQRPAARKN</sequence>
<dbReference type="Proteomes" id="UP000479114">
    <property type="component" value="Chromosome"/>
</dbReference>
<dbReference type="EMBL" id="CP048286">
    <property type="protein sequence ID" value="QHW33198.1"/>
    <property type="molecule type" value="Genomic_DNA"/>
</dbReference>
<dbReference type="NCBIfam" id="TIGR00912">
    <property type="entry name" value="2A0309"/>
    <property type="match status" value="1"/>
</dbReference>
<feature type="transmembrane region" description="Helical" evidence="8">
    <location>
        <begin position="70"/>
        <end position="97"/>
    </location>
</feature>
<protein>
    <submittedName>
        <fullName evidence="9">GerAB/ArcD/ProY family transporter</fullName>
    </submittedName>
</protein>
<proteinExistence type="inferred from homology"/>
<feature type="transmembrane region" description="Helical" evidence="8">
    <location>
        <begin position="12"/>
        <end position="34"/>
    </location>
</feature>
<dbReference type="KEGG" id="prz:GZH47_22025"/>
<dbReference type="GO" id="GO:0016020">
    <property type="term" value="C:membrane"/>
    <property type="evidence" value="ECO:0007669"/>
    <property type="project" value="UniProtKB-SubCell"/>
</dbReference>
<feature type="transmembrane region" description="Helical" evidence="8">
    <location>
        <begin position="117"/>
        <end position="135"/>
    </location>
</feature>
<feature type="transmembrane region" description="Helical" evidence="8">
    <location>
        <begin position="184"/>
        <end position="207"/>
    </location>
</feature>
<keyword evidence="6 8" id="KW-1133">Transmembrane helix</keyword>
<dbReference type="Gene3D" id="1.20.1740.10">
    <property type="entry name" value="Amino acid/polyamine transporter I"/>
    <property type="match status" value="1"/>
</dbReference>
<feature type="transmembrane region" description="Helical" evidence="8">
    <location>
        <begin position="307"/>
        <end position="325"/>
    </location>
</feature>
<evidence type="ECO:0000313" key="10">
    <source>
        <dbReference type="Proteomes" id="UP000479114"/>
    </source>
</evidence>
<dbReference type="GO" id="GO:0009847">
    <property type="term" value="P:spore germination"/>
    <property type="evidence" value="ECO:0007669"/>
    <property type="project" value="InterPro"/>
</dbReference>
<feature type="transmembrane region" description="Helical" evidence="8">
    <location>
        <begin position="337"/>
        <end position="359"/>
    </location>
</feature>
<dbReference type="InterPro" id="IPR004761">
    <property type="entry name" value="Spore_GerAB"/>
</dbReference>
<feature type="transmembrane region" description="Helical" evidence="8">
    <location>
        <begin position="147"/>
        <end position="164"/>
    </location>
</feature>
<evidence type="ECO:0000256" key="2">
    <source>
        <dbReference type="ARBA" id="ARBA00007998"/>
    </source>
</evidence>
<keyword evidence="3" id="KW-0813">Transport</keyword>
<evidence type="ECO:0000256" key="6">
    <source>
        <dbReference type="ARBA" id="ARBA00022989"/>
    </source>
</evidence>
<keyword evidence="4" id="KW-0309">Germination</keyword>
<dbReference type="RefSeq" id="WP_162643176.1">
    <property type="nucleotide sequence ID" value="NZ_CP048286.1"/>
</dbReference>
<feature type="transmembrane region" description="Helical" evidence="8">
    <location>
        <begin position="40"/>
        <end position="58"/>
    </location>
</feature>
<dbReference type="Pfam" id="PF03845">
    <property type="entry name" value="Spore_permease"/>
    <property type="match status" value="1"/>
</dbReference>
<dbReference type="PANTHER" id="PTHR34975">
    <property type="entry name" value="SPORE GERMINATION PROTEIN A2"/>
    <property type="match status" value="1"/>
</dbReference>
<accession>A0A6C0P3V6</accession>
<evidence type="ECO:0000313" key="9">
    <source>
        <dbReference type="EMBL" id="QHW33198.1"/>
    </source>
</evidence>
<evidence type="ECO:0000256" key="8">
    <source>
        <dbReference type="SAM" id="Phobius"/>
    </source>
</evidence>
<gene>
    <name evidence="9" type="ORF">GZH47_22025</name>
</gene>
<dbReference type="PANTHER" id="PTHR34975:SF2">
    <property type="entry name" value="SPORE GERMINATION PROTEIN A2"/>
    <property type="match status" value="1"/>
</dbReference>
<keyword evidence="10" id="KW-1185">Reference proteome</keyword>
<feature type="transmembrane region" description="Helical" evidence="8">
    <location>
        <begin position="219"/>
        <end position="244"/>
    </location>
</feature>
<reference evidence="9 10" key="1">
    <citation type="submission" date="2020-02" db="EMBL/GenBank/DDBJ databases">
        <title>Paenibacillus sp. nov., isolated from rhizosphere soil of tomato.</title>
        <authorList>
            <person name="Weon H.-Y."/>
            <person name="Lee S.A."/>
        </authorList>
    </citation>
    <scope>NUCLEOTIDE SEQUENCE [LARGE SCALE GENOMIC DNA]</scope>
    <source>
        <strain evidence="9 10">14171R-81</strain>
    </source>
</reference>
<evidence type="ECO:0000256" key="3">
    <source>
        <dbReference type="ARBA" id="ARBA00022448"/>
    </source>
</evidence>
<evidence type="ECO:0000256" key="5">
    <source>
        <dbReference type="ARBA" id="ARBA00022692"/>
    </source>
</evidence>
<organism evidence="9 10">
    <name type="scientific">Paenibacillus rhizovicinus</name>
    <dbReference type="NCBI Taxonomy" id="2704463"/>
    <lineage>
        <taxon>Bacteria</taxon>
        <taxon>Bacillati</taxon>
        <taxon>Bacillota</taxon>
        <taxon>Bacilli</taxon>
        <taxon>Bacillales</taxon>
        <taxon>Paenibacillaceae</taxon>
        <taxon>Paenibacillus</taxon>
    </lineage>
</organism>
<comment type="subcellular location">
    <subcellularLocation>
        <location evidence="1">Membrane</location>
        <topology evidence="1">Multi-pass membrane protein</topology>
    </subcellularLocation>
</comment>
<evidence type="ECO:0000256" key="1">
    <source>
        <dbReference type="ARBA" id="ARBA00004141"/>
    </source>
</evidence>
<comment type="similarity">
    <text evidence="2">Belongs to the amino acid-polyamine-organocation (APC) superfamily. Spore germination protein (SGP) (TC 2.A.3.9) family.</text>
</comment>
<keyword evidence="5 8" id="KW-0812">Transmembrane</keyword>
<dbReference type="AlphaFoldDB" id="A0A6C0P3V6"/>
<feature type="transmembrane region" description="Helical" evidence="8">
    <location>
        <begin position="271"/>
        <end position="295"/>
    </location>
</feature>